<proteinExistence type="predicted"/>
<evidence type="ECO:0000313" key="1">
    <source>
        <dbReference type="EMBL" id="CAD7661375.1"/>
    </source>
</evidence>
<dbReference type="Proteomes" id="UP000728032">
    <property type="component" value="Unassembled WGS sequence"/>
</dbReference>
<sequence length="105" mass="11802">LDFKASMSLFDVDGYPFKIHNTTVNLATSKITVNWDPDGTAECKNPDGLKEINTYKQCISTTKLGKGGKKQADQLVAKGVDTCLNDMFKYFRKYNEFSQSDFTTL</sequence>
<reference evidence="1" key="1">
    <citation type="submission" date="2020-11" db="EMBL/GenBank/DDBJ databases">
        <authorList>
            <person name="Tran Van P."/>
        </authorList>
    </citation>
    <scope>NUCLEOTIDE SEQUENCE</scope>
</reference>
<dbReference type="EMBL" id="CAJPVJ010023431">
    <property type="protein sequence ID" value="CAG2178511.1"/>
    <property type="molecule type" value="Genomic_DNA"/>
</dbReference>
<organism evidence="1">
    <name type="scientific">Oppiella nova</name>
    <dbReference type="NCBI Taxonomy" id="334625"/>
    <lineage>
        <taxon>Eukaryota</taxon>
        <taxon>Metazoa</taxon>
        <taxon>Ecdysozoa</taxon>
        <taxon>Arthropoda</taxon>
        <taxon>Chelicerata</taxon>
        <taxon>Arachnida</taxon>
        <taxon>Acari</taxon>
        <taxon>Acariformes</taxon>
        <taxon>Sarcoptiformes</taxon>
        <taxon>Oribatida</taxon>
        <taxon>Brachypylina</taxon>
        <taxon>Oppioidea</taxon>
        <taxon>Oppiidae</taxon>
        <taxon>Oppiella</taxon>
    </lineage>
</organism>
<dbReference type="AlphaFoldDB" id="A0A7R9MJG1"/>
<feature type="non-terminal residue" evidence="1">
    <location>
        <position position="105"/>
    </location>
</feature>
<gene>
    <name evidence="1" type="ORF">ONB1V03_LOCUS17936</name>
</gene>
<feature type="non-terminal residue" evidence="1">
    <location>
        <position position="1"/>
    </location>
</feature>
<evidence type="ECO:0000313" key="2">
    <source>
        <dbReference type="Proteomes" id="UP000728032"/>
    </source>
</evidence>
<dbReference type="EMBL" id="OC938256">
    <property type="protein sequence ID" value="CAD7661375.1"/>
    <property type="molecule type" value="Genomic_DNA"/>
</dbReference>
<protein>
    <submittedName>
        <fullName evidence="1">Uncharacterized protein</fullName>
    </submittedName>
</protein>
<accession>A0A7R9MJG1</accession>
<name>A0A7R9MJG1_9ACAR</name>
<keyword evidence="2" id="KW-1185">Reference proteome</keyword>